<feature type="region of interest" description="Disordered" evidence="1">
    <location>
        <begin position="1"/>
        <end position="90"/>
    </location>
</feature>
<feature type="compositionally biased region" description="Basic and acidic residues" evidence="1">
    <location>
        <begin position="1"/>
        <end position="21"/>
    </location>
</feature>
<proteinExistence type="predicted"/>
<name>A0A1H2WGA9_9BACL</name>
<dbReference type="RefSeq" id="WP_091738661.1">
    <property type="nucleotide sequence ID" value="NZ_FNNQ01000006.1"/>
</dbReference>
<dbReference type="PANTHER" id="PTHR35788">
    <property type="entry name" value="EXPORTED PROTEIN-RELATED"/>
    <property type="match status" value="1"/>
</dbReference>
<organism evidence="3 4">
    <name type="scientific">Marininema mesophilum</name>
    <dbReference type="NCBI Taxonomy" id="1048340"/>
    <lineage>
        <taxon>Bacteria</taxon>
        <taxon>Bacillati</taxon>
        <taxon>Bacillota</taxon>
        <taxon>Bacilli</taxon>
        <taxon>Bacillales</taxon>
        <taxon>Thermoactinomycetaceae</taxon>
        <taxon>Marininema</taxon>
    </lineage>
</organism>
<dbReference type="OrthoDB" id="9813301at2"/>
<gene>
    <name evidence="3" type="ORF">SAMN05444487_106113</name>
</gene>
<dbReference type="Pfam" id="PF04294">
    <property type="entry name" value="VanW"/>
    <property type="match status" value="1"/>
</dbReference>
<dbReference type="InterPro" id="IPR052913">
    <property type="entry name" value="Glycopeptide_resist_protein"/>
</dbReference>
<dbReference type="EMBL" id="FNNQ01000006">
    <property type="protein sequence ID" value="SDW79284.1"/>
    <property type="molecule type" value="Genomic_DNA"/>
</dbReference>
<evidence type="ECO:0000313" key="4">
    <source>
        <dbReference type="Proteomes" id="UP000198534"/>
    </source>
</evidence>
<feature type="compositionally biased region" description="Basic and acidic residues" evidence="1">
    <location>
        <begin position="29"/>
        <end position="44"/>
    </location>
</feature>
<keyword evidence="2" id="KW-0812">Transmembrane</keyword>
<evidence type="ECO:0000313" key="3">
    <source>
        <dbReference type="EMBL" id="SDW79284.1"/>
    </source>
</evidence>
<evidence type="ECO:0000256" key="2">
    <source>
        <dbReference type="SAM" id="Phobius"/>
    </source>
</evidence>
<evidence type="ECO:0000256" key="1">
    <source>
        <dbReference type="SAM" id="MobiDB-lite"/>
    </source>
</evidence>
<sequence>MEEKNKNEHSSGEKTTDKENTEELSQNDGTKEPTAGHDENRPEEPATEQDENSPESQVAEEKENGLPILKSSQDPIVEEKDVEEEQKENLTPVHHWSKKTKIVGSIICAAIVIMILSLGIIYSWPTNTQAVPSSKKKEEPKQLSITLVYGKKEWTADLRKMGYTGKKDSKVDSKKWAEWIAKVKKEVDEPAVNAHTSRLGAPIKPARMGWKLDVKELEKWSDNIKGKVNGVHLVPLISDSPQVSEEDLKQVGGQRIGHYVTYYNPGNRNRTENVRLSAAALNNRIINPGEVFSYNKTVGERSTARGYKESIIIVKGAYEKGLGGGVCQTSSTLYNSVDSAGLLTVARFSHSKEVTYVPKRRDATVAWYGPDYRFRNNLAKPVMIRASLGGGALTIDIYTVPGTYHQPRGVQSAPTGVHDIRLPN</sequence>
<keyword evidence="2" id="KW-1133">Transmembrane helix</keyword>
<dbReference type="Proteomes" id="UP000198534">
    <property type="component" value="Unassembled WGS sequence"/>
</dbReference>
<keyword evidence="2" id="KW-0472">Membrane</keyword>
<keyword evidence="4" id="KW-1185">Reference proteome</keyword>
<dbReference type="InterPro" id="IPR007391">
    <property type="entry name" value="Vancomycin_resist_VanW"/>
</dbReference>
<protein>
    <submittedName>
        <fullName evidence="3">VanW like protein</fullName>
    </submittedName>
</protein>
<feature type="transmembrane region" description="Helical" evidence="2">
    <location>
        <begin position="102"/>
        <end position="124"/>
    </location>
</feature>
<dbReference type="PANTHER" id="PTHR35788:SF1">
    <property type="entry name" value="EXPORTED PROTEIN"/>
    <property type="match status" value="1"/>
</dbReference>
<accession>A0A1H2WGA9</accession>
<reference evidence="3 4" key="1">
    <citation type="submission" date="2016-10" db="EMBL/GenBank/DDBJ databases">
        <authorList>
            <person name="de Groot N.N."/>
        </authorList>
    </citation>
    <scope>NUCLEOTIDE SEQUENCE [LARGE SCALE GENOMIC DNA]</scope>
    <source>
        <strain evidence="3 4">DSM 45610</strain>
    </source>
</reference>
<dbReference type="AlphaFoldDB" id="A0A1H2WGA9"/>